<reference evidence="3" key="1">
    <citation type="submission" date="2008-07" db="EMBL/GenBank/DDBJ databases">
        <title>Annotation of Ajellomyces capsulatus strain H88.</title>
        <authorList>
            <person name="Champion M."/>
            <person name="Cuomo C."/>
            <person name="Ma L.-J."/>
            <person name="Henn M.R."/>
            <person name="Sil A."/>
            <person name="Goldman B."/>
            <person name="Young S.K."/>
            <person name="Kodira C.D."/>
            <person name="Zeng Q."/>
            <person name="Koehrsen M."/>
            <person name="Alvarado L."/>
            <person name="Berlin A."/>
            <person name="Borenstein D."/>
            <person name="Chen Z."/>
            <person name="Engels R."/>
            <person name="Freedman E."/>
            <person name="Gellesch M."/>
            <person name="Goldberg J."/>
            <person name="Griggs A."/>
            <person name="Gujja S."/>
            <person name="Heiman D."/>
            <person name="Hepburn T."/>
            <person name="Howarth C."/>
            <person name="Jen D."/>
            <person name="Larson L."/>
            <person name="Lewis B."/>
            <person name="Mehta T."/>
            <person name="Park D."/>
            <person name="Pearson M."/>
            <person name="Roberts A."/>
            <person name="Saif S."/>
            <person name="Shea T."/>
            <person name="Shenoy N."/>
            <person name="Sisk P."/>
            <person name="Stolte C."/>
            <person name="Sykes S."/>
            <person name="Walk T."/>
            <person name="White J."/>
            <person name="Yandava C."/>
            <person name="Klein B."/>
            <person name="McEwen J.G."/>
            <person name="Puccia R."/>
            <person name="Goldman G.H."/>
            <person name="Felipe M.S."/>
            <person name="Nino-Vega G."/>
            <person name="San-Blas G."/>
            <person name="Taylor J."/>
            <person name="Mendoza L."/>
            <person name="Galagan J."/>
            <person name="Nusbaum C."/>
            <person name="Birren B."/>
        </authorList>
    </citation>
    <scope>NUCLEOTIDE SEQUENCE [LARGE SCALE GENOMIC DNA]</scope>
    <source>
        <strain evidence="3">H88</strain>
    </source>
</reference>
<dbReference type="EMBL" id="DS990638">
    <property type="protein sequence ID" value="EGC44936.1"/>
    <property type="molecule type" value="Genomic_DNA"/>
</dbReference>
<protein>
    <submittedName>
        <fullName evidence="2">Uncharacterized protein</fullName>
    </submittedName>
</protein>
<organism evidence="3">
    <name type="scientific">Ajellomyces capsulatus (strain H88)</name>
    <name type="common">Darling's disease fungus</name>
    <name type="synonym">Histoplasma capsulatum</name>
    <dbReference type="NCBI Taxonomy" id="544711"/>
    <lineage>
        <taxon>Eukaryota</taxon>
        <taxon>Fungi</taxon>
        <taxon>Dikarya</taxon>
        <taxon>Ascomycota</taxon>
        <taxon>Pezizomycotina</taxon>
        <taxon>Eurotiomycetes</taxon>
        <taxon>Eurotiomycetidae</taxon>
        <taxon>Onygenales</taxon>
        <taxon>Ajellomycetaceae</taxon>
        <taxon>Histoplasma</taxon>
    </lineage>
</organism>
<feature type="compositionally biased region" description="Basic and acidic residues" evidence="1">
    <location>
        <begin position="17"/>
        <end position="38"/>
    </location>
</feature>
<evidence type="ECO:0000313" key="3">
    <source>
        <dbReference type="Proteomes" id="UP000008142"/>
    </source>
</evidence>
<gene>
    <name evidence="2" type="ORF">HCEG_04151</name>
</gene>
<evidence type="ECO:0000313" key="2">
    <source>
        <dbReference type="EMBL" id="EGC44936.1"/>
    </source>
</evidence>
<dbReference type="AlphaFoldDB" id="F0UFD2"/>
<feature type="region of interest" description="Disordered" evidence="1">
    <location>
        <begin position="17"/>
        <end position="41"/>
    </location>
</feature>
<sequence>MNSRFNCRYEMKLTESDSDVPHNRCRDSENDTDNKILSENKNNNYSSDARYLITCMKNHWQQKKEVESFTHSDAVDVEDKFHSFIRCQLSRLIIVKESLMTGQEA</sequence>
<dbReference type="HOGENOM" id="CLU_2235763_0_0_1"/>
<dbReference type="Proteomes" id="UP000008142">
    <property type="component" value="Unassembled WGS sequence"/>
</dbReference>
<accession>F0UFD2</accession>
<name>F0UFD2_AJEC8</name>
<proteinExistence type="predicted"/>
<evidence type="ECO:0000256" key="1">
    <source>
        <dbReference type="SAM" id="MobiDB-lite"/>
    </source>
</evidence>